<name>A0A238YTY7_9RHOB</name>
<comment type="subcellular location">
    <subcellularLocation>
        <location evidence="1">Membrane</location>
        <topology evidence="1">Multi-pass membrane protein</topology>
    </subcellularLocation>
</comment>
<evidence type="ECO:0000313" key="8">
    <source>
        <dbReference type="EMBL" id="SNR74746.1"/>
    </source>
</evidence>
<keyword evidence="6" id="KW-0472">Membrane</keyword>
<sequence length="281" mass="29909">MKKNIFHEMVAEGIGTFILVLFGVGSVAVSVWTGGLSLWPVSLMFALGVTLGVYASGKISGGHINPAVTLTMAVFTGFPWAKVGPYILAQFVGAMLASAAIYFFYSGILAQYELGAGLVRGTAGSQLSAMGFGTYAPNPAFIGTTPEAFAQVPLSKWFLSEAFTTAILVFGVLFLTDQHNTSAPSANLAPFFIGLLVAALVAYEAPISMTAMNPARDLGPRIMSYFFGWGEMALPGPRGGWWIPSIASIAGGLVAGAFYRGFYRDVFKTYDTETPEWEKKS</sequence>
<dbReference type="EMBL" id="FZNN01000020">
    <property type="protein sequence ID" value="SNR74746.1"/>
    <property type="molecule type" value="Genomic_DNA"/>
</dbReference>
<comment type="similarity">
    <text evidence="2 7">Belongs to the MIP/aquaporin (TC 1.A.8) family.</text>
</comment>
<proteinExistence type="inferred from homology"/>
<evidence type="ECO:0000256" key="3">
    <source>
        <dbReference type="ARBA" id="ARBA00022448"/>
    </source>
</evidence>
<dbReference type="GO" id="GO:0005886">
    <property type="term" value="C:plasma membrane"/>
    <property type="evidence" value="ECO:0007669"/>
    <property type="project" value="TreeGrafter"/>
</dbReference>
<accession>A0A238YTY7</accession>
<dbReference type="PROSITE" id="PS00221">
    <property type="entry name" value="MIP"/>
    <property type="match status" value="1"/>
</dbReference>
<evidence type="ECO:0000256" key="4">
    <source>
        <dbReference type="ARBA" id="ARBA00022692"/>
    </source>
</evidence>
<dbReference type="SUPFAM" id="SSF81338">
    <property type="entry name" value="Aquaporin-like"/>
    <property type="match status" value="1"/>
</dbReference>
<dbReference type="InterPro" id="IPR022357">
    <property type="entry name" value="MIP_CS"/>
</dbReference>
<gene>
    <name evidence="8" type="ORF">SAMN06265370_12030</name>
</gene>
<dbReference type="PRINTS" id="PR00783">
    <property type="entry name" value="MINTRINSICP"/>
</dbReference>
<dbReference type="AlphaFoldDB" id="A0A238YTY7"/>
<dbReference type="InterPro" id="IPR023271">
    <property type="entry name" value="Aquaporin-like"/>
</dbReference>
<evidence type="ECO:0000256" key="1">
    <source>
        <dbReference type="ARBA" id="ARBA00004141"/>
    </source>
</evidence>
<dbReference type="InterPro" id="IPR050363">
    <property type="entry name" value="MIP/Aquaporin"/>
</dbReference>
<dbReference type="GO" id="GO:0015250">
    <property type="term" value="F:water channel activity"/>
    <property type="evidence" value="ECO:0007669"/>
    <property type="project" value="TreeGrafter"/>
</dbReference>
<evidence type="ECO:0000313" key="9">
    <source>
        <dbReference type="Proteomes" id="UP000198417"/>
    </source>
</evidence>
<dbReference type="Pfam" id="PF00230">
    <property type="entry name" value="MIP"/>
    <property type="match status" value="1"/>
</dbReference>
<evidence type="ECO:0000256" key="5">
    <source>
        <dbReference type="ARBA" id="ARBA00022989"/>
    </source>
</evidence>
<organism evidence="8 9">
    <name type="scientific">Puniceibacterium sediminis</name>
    <dbReference type="NCBI Taxonomy" id="1608407"/>
    <lineage>
        <taxon>Bacteria</taxon>
        <taxon>Pseudomonadati</taxon>
        <taxon>Pseudomonadota</taxon>
        <taxon>Alphaproteobacteria</taxon>
        <taxon>Rhodobacterales</taxon>
        <taxon>Paracoccaceae</taxon>
        <taxon>Puniceibacterium</taxon>
    </lineage>
</organism>
<dbReference type="Proteomes" id="UP000198417">
    <property type="component" value="Unassembled WGS sequence"/>
</dbReference>
<protein>
    <submittedName>
        <fullName evidence="8">Glycerol uptake facilitator protein</fullName>
    </submittedName>
</protein>
<dbReference type="InterPro" id="IPR000425">
    <property type="entry name" value="MIP"/>
</dbReference>
<evidence type="ECO:0000256" key="2">
    <source>
        <dbReference type="ARBA" id="ARBA00006175"/>
    </source>
</evidence>
<keyword evidence="5" id="KW-1133">Transmembrane helix</keyword>
<keyword evidence="4 7" id="KW-0812">Transmembrane</keyword>
<dbReference type="PANTHER" id="PTHR43829">
    <property type="entry name" value="AQUAPORIN OR AQUAGLYCEROPORIN RELATED"/>
    <property type="match status" value="1"/>
</dbReference>
<dbReference type="Gene3D" id="1.20.1080.10">
    <property type="entry name" value="Glycerol uptake facilitator protein"/>
    <property type="match status" value="1"/>
</dbReference>
<keyword evidence="3 7" id="KW-0813">Transport</keyword>
<keyword evidence="9" id="KW-1185">Reference proteome</keyword>
<dbReference type="RefSeq" id="WP_089272949.1">
    <property type="nucleotide sequence ID" value="NZ_FZNN01000020.1"/>
</dbReference>
<dbReference type="OrthoDB" id="9807293at2"/>
<reference evidence="8 9" key="1">
    <citation type="submission" date="2017-06" db="EMBL/GenBank/DDBJ databases">
        <authorList>
            <person name="Kim H.J."/>
            <person name="Triplett B.A."/>
        </authorList>
    </citation>
    <scope>NUCLEOTIDE SEQUENCE [LARGE SCALE GENOMIC DNA]</scope>
    <source>
        <strain evidence="8 9">DSM 29052</strain>
    </source>
</reference>
<evidence type="ECO:0000256" key="7">
    <source>
        <dbReference type="RuleBase" id="RU000477"/>
    </source>
</evidence>
<dbReference type="PANTHER" id="PTHR43829:SF9">
    <property type="entry name" value="AQUAPORIN-9"/>
    <property type="match status" value="1"/>
</dbReference>
<evidence type="ECO:0000256" key="6">
    <source>
        <dbReference type="ARBA" id="ARBA00023136"/>
    </source>
</evidence>
<dbReference type="GO" id="GO:0015254">
    <property type="term" value="F:glycerol channel activity"/>
    <property type="evidence" value="ECO:0007669"/>
    <property type="project" value="TreeGrafter"/>
</dbReference>